<keyword evidence="2" id="KW-1185">Reference proteome</keyword>
<accession>A0ACB8VFN0</accession>
<evidence type="ECO:0000313" key="2">
    <source>
        <dbReference type="Proteomes" id="UP000831701"/>
    </source>
</evidence>
<comment type="caution">
    <text evidence="1">The sequence shown here is derived from an EMBL/GenBank/DDBJ whole genome shotgun (WGS) entry which is preliminary data.</text>
</comment>
<sequence>MDPADADTESNNSPIAKRNCKWRLTAQLQLVVTRLEGLAPPHAWPRQLLHSHPRLLLLRPPRPVRLAPPEKFSGESGECRPFLVQCDLHFKNDPAAFSSEQAQVVFMVSHLMGRAAAWATAEWA</sequence>
<reference evidence="1" key="1">
    <citation type="submission" date="2022-04" db="EMBL/GenBank/DDBJ databases">
        <title>Jade perch genome.</title>
        <authorList>
            <person name="Chao B."/>
        </authorList>
    </citation>
    <scope>NUCLEOTIDE SEQUENCE</scope>
    <source>
        <strain evidence="1">CB-2022</strain>
    </source>
</reference>
<gene>
    <name evidence="1" type="ORF">L3Q82_018792</name>
</gene>
<dbReference type="Proteomes" id="UP000831701">
    <property type="component" value="Chromosome 22"/>
</dbReference>
<dbReference type="EMBL" id="CM041552">
    <property type="protein sequence ID" value="KAI3354261.1"/>
    <property type="molecule type" value="Genomic_DNA"/>
</dbReference>
<organism evidence="1 2">
    <name type="scientific">Scortum barcoo</name>
    <name type="common">barcoo grunter</name>
    <dbReference type="NCBI Taxonomy" id="214431"/>
    <lineage>
        <taxon>Eukaryota</taxon>
        <taxon>Metazoa</taxon>
        <taxon>Chordata</taxon>
        <taxon>Craniata</taxon>
        <taxon>Vertebrata</taxon>
        <taxon>Euteleostomi</taxon>
        <taxon>Actinopterygii</taxon>
        <taxon>Neopterygii</taxon>
        <taxon>Teleostei</taxon>
        <taxon>Neoteleostei</taxon>
        <taxon>Acanthomorphata</taxon>
        <taxon>Eupercaria</taxon>
        <taxon>Centrarchiformes</taxon>
        <taxon>Terapontoidei</taxon>
        <taxon>Terapontidae</taxon>
        <taxon>Scortum</taxon>
    </lineage>
</organism>
<name>A0ACB8VFN0_9TELE</name>
<evidence type="ECO:0000313" key="1">
    <source>
        <dbReference type="EMBL" id="KAI3354261.1"/>
    </source>
</evidence>
<proteinExistence type="predicted"/>
<protein>
    <submittedName>
        <fullName evidence="1">Uncharacterized protein</fullName>
    </submittedName>
</protein>